<dbReference type="Proteomes" id="UP001259832">
    <property type="component" value="Unassembled WGS sequence"/>
</dbReference>
<keyword evidence="3" id="KW-0964">Secreted</keyword>
<dbReference type="AlphaFoldDB" id="A0AAD9G3F3"/>
<comment type="caution">
    <text evidence="5">The sequence shown here is derived from an EMBL/GenBank/DDBJ whole genome shotgun (WGS) entry which is preliminary data.</text>
</comment>
<evidence type="ECO:0000256" key="3">
    <source>
        <dbReference type="ARBA" id="ARBA00022525"/>
    </source>
</evidence>
<sequence>MMFAWYFPKNFWDGGPKSRHNWASMVLWIDNPAFETPKLIGASFSQQVHKNIRGIEYEKEPYNKLAAIPPKSFIDGSNVSTRVAHTFADQVGWIGLKFTDLEGEYQDLIMWNQLTDQPWSLLISVMFRFRSPTRTLKLR</sequence>
<keyword evidence="4" id="KW-0843">Virulence</keyword>
<evidence type="ECO:0008006" key="7">
    <source>
        <dbReference type="Google" id="ProtNLM"/>
    </source>
</evidence>
<organism evidence="5 6">
    <name type="scientific">Phytophthora citrophthora</name>
    <dbReference type="NCBI Taxonomy" id="4793"/>
    <lineage>
        <taxon>Eukaryota</taxon>
        <taxon>Sar</taxon>
        <taxon>Stramenopiles</taxon>
        <taxon>Oomycota</taxon>
        <taxon>Peronosporomycetes</taxon>
        <taxon>Peronosporales</taxon>
        <taxon>Peronosporaceae</taxon>
        <taxon>Phytophthora</taxon>
    </lineage>
</organism>
<comment type="similarity">
    <text evidence="2">Belongs to the Necrosis inducing protein (NPP1) family.</text>
</comment>
<protein>
    <recommendedName>
        <fullName evidence="7">Necrosis inducing-like protein NPP1 type</fullName>
    </recommendedName>
</protein>
<evidence type="ECO:0000313" key="5">
    <source>
        <dbReference type="EMBL" id="KAK1930808.1"/>
    </source>
</evidence>
<dbReference type="GO" id="GO:0005576">
    <property type="term" value="C:extracellular region"/>
    <property type="evidence" value="ECO:0007669"/>
    <property type="project" value="UniProtKB-SubCell"/>
</dbReference>
<keyword evidence="6" id="KW-1185">Reference proteome</keyword>
<comment type="subcellular location">
    <subcellularLocation>
        <location evidence="1">Secreted</location>
    </subcellularLocation>
</comment>
<name>A0AAD9G3F3_9STRA</name>
<proteinExistence type="inferred from homology"/>
<evidence type="ECO:0000256" key="2">
    <source>
        <dbReference type="ARBA" id="ARBA00009520"/>
    </source>
</evidence>
<dbReference type="InterPro" id="IPR008701">
    <property type="entry name" value="NPP1"/>
</dbReference>
<evidence type="ECO:0000256" key="1">
    <source>
        <dbReference type="ARBA" id="ARBA00004613"/>
    </source>
</evidence>
<dbReference type="Pfam" id="PF05630">
    <property type="entry name" value="NPP1"/>
    <property type="match status" value="1"/>
</dbReference>
<reference evidence="5" key="1">
    <citation type="submission" date="2023-08" db="EMBL/GenBank/DDBJ databases">
        <title>Reference Genome Resource for the Citrus Pathogen Phytophthora citrophthora.</title>
        <authorList>
            <person name="Moller H."/>
            <person name="Coetzee B."/>
            <person name="Rose L.J."/>
            <person name="Van Niekerk J.M."/>
        </authorList>
    </citation>
    <scope>NUCLEOTIDE SEQUENCE</scope>
    <source>
        <strain evidence="5">STE-U-9442</strain>
    </source>
</reference>
<evidence type="ECO:0000313" key="6">
    <source>
        <dbReference type="Proteomes" id="UP001259832"/>
    </source>
</evidence>
<dbReference type="PANTHER" id="PTHR33657">
    <property type="entry name" value="DOMAIN PROTEIN, PUTATIVE (AFU_ORTHOLOGUE AFUA_5G00600)-RELATED"/>
    <property type="match status" value="1"/>
</dbReference>
<dbReference type="PANTHER" id="PTHR33657:SF8">
    <property type="entry name" value="DOMAIN PROTEIN, PUTATIVE (AFU_ORTHOLOGUE AFUA_5G00600)-RELATED"/>
    <property type="match status" value="1"/>
</dbReference>
<dbReference type="EMBL" id="JASMQC010000037">
    <property type="protein sequence ID" value="KAK1930808.1"/>
    <property type="molecule type" value="Genomic_DNA"/>
</dbReference>
<accession>A0AAD9G3F3</accession>
<evidence type="ECO:0000256" key="4">
    <source>
        <dbReference type="ARBA" id="ARBA00023026"/>
    </source>
</evidence>
<gene>
    <name evidence="5" type="ORF">P3T76_013765</name>
</gene>